<dbReference type="EMBL" id="CP109965">
    <property type="protein sequence ID" value="WAJ70246.1"/>
    <property type="molecule type" value="Genomic_DNA"/>
</dbReference>
<dbReference type="Proteomes" id="UP001163726">
    <property type="component" value="Chromosome"/>
</dbReference>
<dbReference type="Pfam" id="PF19671">
    <property type="entry name" value="DUF6174"/>
    <property type="match status" value="1"/>
</dbReference>
<feature type="chain" id="PRO_5045583497" evidence="1">
    <location>
        <begin position="19"/>
        <end position="268"/>
    </location>
</feature>
<accession>A0ABY7ANM1</accession>
<gene>
    <name evidence="2" type="ORF">OLW01_00030</name>
</gene>
<dbReference type="PROSITE" id="PS51257">
    <property type="entry name" value="PROKAR_LIPOPROTEIN"/>
    <property type="match status" value="1"/>
</dbReference>
<organism evidence="2 3">
    <name type="scientific">Catenovulum adriaticum</name>
    <dbReference type="NCBI Taxonomy" id="2984846"/>
    <lineage>
        <taxon>Bacteria</taxon>
        <taxon>Pseudomonadati</taxon>
        <taxon>Pseudomonadota</taxon>
        <taxon>Gammaproteobacteria</taxon>
        <taxon>Alteromonadales</taxon>
        <taxon>Alteromonadaceae</taxon>
        <taxon>Catenovulum</taxon>
    </lineage>
</organism>
<keyword evidence="3" id="KW-1185">Reference proteome</keyword>
<dbReference type="InterPro" id="IPR046172">
    <property type="entry name" value="DUF6174"/>
</dbReference>
<reference evidence="2" key="1">
    <citation type="submission" date="2022-10" db="EMBL/GenBank/DDBJ databases">
        <title>Catenovulum adriacola sp. nov. isolated in the Harbour of Susak.</title>
        <authorList>
            <person name="Schoch T."/>
            <person name="Reich S.J."/>
            <person name="Stoeferle S."/>
            <person name="Flaiz M."/>
            <person name="Kazda M."/>
            <person name="Riedel C.U."/>
            <person name="Duerre P."/>
        </authorList>
    </citation>
    <scope>NUCLEOTIDE SEQUENCE</scope>
    <source>
        <strain evidence="2">TS8</strain>
    </source>
</reference>
<evidence type="ECO:0000313" key="3">
    <source>
        <dbReference type="Proteomes" id="UP001163726"/>
    </source>
</evidence>
<evidence type="ECO:0000313" key="2">
    <source>
        <dbReference type="EMBL" id="WAJ70246.1"/>
    </source>
</evidence>
<feature type="signal peptide" evidence="1">
    <location>
        <begin position="1"/>
        <end position="18"/>
    </location>
</feature>
<sequence length="268" mass="30532">MRFIYPLMLASSSLLLTACDLDSDLDVDEDYQHIRVYKDDQKLACQPESAISLAEDALKLANQEIEIHCSQKGNDGFAYPESCGSDTGSINIYTIHQGDLEKAQSAGFERLKHLPQAQFNPRCELQVIPDGYKYKLIRQVKLQIDKWNNTGLEDYQFNYQRSFLDCPNVTAPPEVRITVEQNQITEVYDLENQTFINDLSEYSTVDELLETFKLQLWMTPKAAGLNPNDAYQLPHYNSFGVPLDYYFDQGSNQCDAPATHVSNFVDLS</sequence>
<protein>
    <submittedName>
        <fullName evidence="2">DUF6174 domain-containing protein</fullName>
    </submittedName>
</protein>
<proteinExistence type="predicted"/>
<dbReference type="RefSeq" id="WP_268074548.1">
    <property type="nucleotide sequence ID" value="NZ_CP109965.1"/>
</dbReference>
<name>A0ABY7ANM1_9ALTE</name>
<evidence type="ECO:0000256" key="1">
    <source>
        <dbReference type="SAM" id="SignalP"/>
    </source>
</evidence>
<keyword evidence="1" id="KW-0732">Signal</keyword>